<evidence type="ECO:0000256" key="7">
    <source>
        <dbReference type="ARBA" id="ARBA00023065"/>
    </source>
</evidence>
<comment type="similarity">
    <text evidence="11 12">Belongs to the TonB-dependent receptor family.</text>
</comment>
<evidence type="ECO:0000256" key="2">
    <source>
        <dbReference type="ARBA" id="ARBA00022448"/>
    </source>
</evidence>
<evidence type="ECO:0000256" key="1">
    <source>
        <dbReference type="ARBA" id="ARBA00004571"/>
    </source>
</evidence>
<keyword evidence="9 11" id="KW-0472">Membrane</keyword>
<comment type="caution">
    <text evidence="15">The sequence shown here is derived from an EMBL/GenBank/DDBJ whole genome shotgun (WGS) entry which is preliminary data.</text>
</comment>
<dbReference type="SUPFAM" id="SSF49464">
    <property type="entry name" value="Carboxypeptidase regulatory domain-like"/>
    <property type="match status" value="1"/>
</dbReference>
<keyword evidence="6" id="KW-0408">Iron</keyword>
<dbReference type="SUPFAM" id="SSF56935">
    <property type="entry name" value="Porins"/>
    <property type="match status" value="1"/>
</dbReference>
<dbReference type="PANTHER" id="PTHR32552">
    <property type="entry name" value="FERRICHROME IRON RECEPTOR-RELATED"/>
    <property type="match status" value="1"/>
</dbReference>
<protein>
    <submittedName>
        <fullName evidence="15">TonB-dependent receptor</fullName>
    </submittedName>
</protein>
<keyword evidence="15" id="KW-0675">Receptor</keyword>
<evidence type="ECO:0000256" key="3">
    <source>
        <dbReference type="ARBA" id="ARBA00022452"/>
    </source>
</evidence>
<evidence type="ECO:0000313" key="16">
    <source>
        <dbReference type="Proteomes" id="UP000323632"/>
    </source>
</evidence>
<keyword evidence="16" id="KW-1185">Reference proteome</keyword>
<gene>
    <name evidence="15" type="ORF">F0919_08430</name>
</gene>
<dbReference type="InterPro" id="IPR008969">
    <property type="entry name" value="CarboxyPept-like_regulatory"/>
</dbReference>
<keyword evidence="3 11" id="KW-1134">Transmembrane beta strand</keyword>
<keyword evidence="10 11" id="KW-0998">Cell outer membrane</keyword>
<dbReference type="Gene3D" id="2.170.130.10">
    <property type="entry name" value="TonB-dependent receptor, plug domain"/>
    <property type="match status" value="1"/>
</dbReference>
<keyword evidence="7" id="KW-0406">Ion transport</keyword>
<dbReference type="PANTHER" id="PTHR32552:SF81">
    <property type="entry name" value="TONB-DEPENDENT OUTER MEMBRANE RECEPTOR"/>
    <property type="match status" value="1"/>
</dbReference>
<feature type="domain" description="TonB-dependent receptor-like beta-barrel" evidence="13">
    <location>
        <begin position="338"/>
        <end position="712"/>
    </location>
</feature>
<keyword evidence="2 11" id="KW-0813">Transport</keyword>
<dbReference type="Proteomes" id="UP000323632">
    <property type="component" value="Unassembled WGS sequence"/>
</dbReference>
<dbReference type="Pfam" id="PF07715">
    <property type="entry name" value="Plug"/>
    <property type="match status" value="1"/>
</dbReference>
<dbReference type="GO" id="GO:0009279">
    <property type="term" value="C:cell outer membrane"/>
    <property type="evidence" value="ECO:0007669"/>
    <property type="project" value="UniProtKB-SubCell"/>
</dbReference>
<dbReference type="EMBL" id="VWSH01000002">
    <property type="protein sequence ID" value="KAA5534634.1"/>
    <property type="molecule type" value="Genomic_DNA"/>
</dbReference>
<evidence type="ECO:0000256" key="9">
    <source>
        <dbReference type="ARBA" id="ARBA00023136"/>
    </source>
</evidence>
<dbReference type="InterPro" id="IPR036942">
    <property type="entry name" value="Beta-barrel_TonB_sf"/>
</dbReference>
<dbReference type="InterPro" id="IPR037066">
    <property type="entry name" value="Plug_dom_sf"/>
</dbReference>
<dbReference type="InterPro" id="IPR012910">
    <property type="entry name" value="Plug_dom"/>
</dbReference>
<evidence type="ECO:0000256" key="4">
    <source>
        <dbReference type="ARBA" id="ARBA00022496"/>
    </source>
</evidence>
<dbReference type="GO" id="GO:0006826">
    <property type="term" value="P:iron ion transport"/>
    <property type="evidence" value="ECO:0007669"/>
    <property type="project" value="UniProtKB-KW"/>
</dbReference>
<dbReference type="Pfam" id="PF00593">
    <property type="entry name" value="TonB_dep_Rec_b-barrel"/>
    <property type="match status" value="1"/>
</dbReference>
<organism evidence="15 16">
    <name type="scientific">Taibaiella lutea</name>
    <dbReference type="NCBI Taxonomy" id="2608001"/>
    <lineage>
        <taxon>Bacteria</taxon>
        <taxon>Pseudomonadati</taxon>
        <taxon>Bacteroidota</taxon>
        <taxon>Chitinophagia</taxon>
        <taxon>Chitinophagales</taxon>
        <taxon>Chitinophagaceae</taxon>
        <taxon>Taibaiella</taxon>
    </lineage>
</organism>
<evidence type="ECO:0000256" key="5">
    <source>
        <dbReference type="ARBA" id="ARBA00022692"/>
    </source>
</evidence>
<dbReference type="InterPro" id="IPR000531">
    <property type="entry name" value="Beta-barrel_TonB"/>
</dbReference>
<evidence type="ECO:0000256" key="12">
    <source>
        <dbReference type="RuleBase" id="RU003357"/>
    </source>
</evidence>
<accession>A0A5M6CHJ3</accession>
<proteinExistence type="inferred from homology"/>
<keyword evidence="8 12" id="KW-0798">TonB box</keyword>
<evidence type="ECO:0000313" key="15">
    <source>
        <dbReference type="EMBL" id="KAA5534634.1"/>
    </source>
</evidence>
<feature type="domain" description="TonB-dependent receptor plug" evidence="14">
    <location>
        <begin position="119"/>
        <end position="230"/>
    </location>
</feature>
<comment type="subcellular location">
    <subcellularLocation>
        <location evidence="1 11">Cell outer membrane</location>
        <topology evidence="1 11">Multi-pass membrane protein</topology>
    </subcellularLocation>
</comment>
<evidence type="ECO:0000259" key="14">
    <source>
        <dbReference type="Pfam" id="PF07715"/>
    </source>
</evidence>
<keyword evidence="5 11" id="KW-0812">Transmembrane</keyword>
<dbReference type="Gene3D" id="2.60.40.1120">
    <property type="entry name" value="Carboxypeptidase-like, regulatory domain"/>
    <property type="match status" value="1"/>
</dbReference>
<name>A0A5M6CHJ3_9BACT</name>
<sequence length="756" mass="85342">MKKTSTYFRYFLFLSFFILPCIGFAHEGSMRGNISDSQSGKPLEGVSIYIKELRRSAVTNSFGQFMIMHVQPGDYNIAVTHIGFESIERSLHIDDGVTTDLNISMNTISANLQEITINSDKPQSLTTISDIDIKLRPINSSQDMMRMIPGLFTSQHQGGGKAEQMFLRGFDIDHGTDINVSVDDMPVNMVSHAHGQGYADLHFLIPELVQNLNFGKGPYQIDKGDFATAGFAAFKTYDYLDKSFVKLEGGMYDHFRTVAAIDLLNGHNGDGKNSAYIAGDYTYNKGYFDAPQHFNRLNLMGKFSSQLSENKRLNITLSAFGSQWDASGQIPERAVEEGLISRFGQLDQETGKTSRYNLNIEYLQSVNANSIFKSNAYVSYYDFDLISDFTFFLKDPVNGDRIRQKEQRLLTGYNAKYTTDYHIGNLKTTTEVGIGFRHDDVNNDELSHVDANYQLLDRLAFGDVHETSIFGYANQTIYLLPQLVLNAGARLDYFVNEYNNKMPDDISVQSYSVAKVSPKMGLYYNFNNSARVYFNYGSGFHSNDTRVVVAQKGENILPNANGYDLGVVLKPIPKLLFSGALWMLDLQSEFVYVGDEAEVEPSGRSRRMGFETSLRYEVFKWLYLDGDFNYTRARFTDEMKGNDFVPLAAKVTAIGGVTFKKNSWTTSLRFRHLGDRPANEGNTVIAKGYTVFDAVLSYKIRKFEFGAQIENLFNTEWNEAQFDTESRLQNEAMPVSEIHFTPGTPFAFKLTAMVSF</sequence>
<keyword evidence="4" id="KW-0410">Iron transport</keyword>
<dbReference type="RefSeq" id="WP_150032313.1">
    <property type="nucleotide sequence ID" value="NZ_VWSH01000002.1"/>
</dbReference>
<evidence type="ECO:0000256" key="11">
    <source>
        <dbReference type="PROSITE-ProRule" id="PRU01360"/>
    </source>
</evidence>
<dbReference type="PROSITE" id="PS52016">
    <property type="entry name" value="TONB_DEPENDENT_REC_3"/>
    <property type="match status" value="1"/>
</dbReference>
<dbReference type="AlphaFoldDB" id="A0A5M6CHJ3"/>
<evidence type="ECO:0000256" key="8">
    <source>
        <dbReference type="ARBA" id="ARBA00023077"/>
    </source>
</evidence>
<dbReference type="Gene3D" id="2.40.170.20">
    <property type="entry name" value="TonB-dependent receptor, beta-barrel domain"/>
    <property type="match status" value="1"/>
</dbReference>
<evidence type="ECO:0000256" key="6">
    <source>
        <dbReference type="ARBA" id="ARBA00023004"/>
    </source>
</evidence>
<reference evidence="15 16" key="1">
    <citation type="submission" date="2019-09" db="EMBL/GenBank/DDBJ databases">
        <title>Genome sequence and assembly of Taibaiella sp.</title>
        <authorList>
            <person name="Chhetri G."/>
        </authorList>
    </citation>
    <scope>NUCLEOTIDE SEQUENCE [LARGE SCALE GENOMIC DNA]</scope>
    <source>
        <strain evidence="15 16">KVB11</strain>
    </source>
</reference>
<dbReference type="Pfam" id="PF13715">
    <property type="entry name" value="CarbopepD_reg_2"/>
    <property type="match status" value="1"/>
</dbReference>
<evidence type="ECO:0000259" key="13">
    <source>
        <dbReference type="Pfam" id="PF00593"/>
    </source>
</evidence>
<evidence type="ECO:0000256" key="10">
    <source>
        <dbReference type="ARBA" id="ARBA00023237"/>
    </source>
</evidence>
<dbReference type="InterPro" id="IPR039426">
    <property type="entry name" value="TonB-dep_rcpt-like"/>
</dbReference>